<dbReference type="Proteomes" id="UP000297608">
    <property type="component" value="Unassembled WGS sequence"/>
</dbReference>
<evidence type="ECO:0000313" key="1">
    <source>
        <dbReference type="EMBL" id="TFB86861.1"/>
    </source>
</evidence>
<evidence type="ECO:0008006" key="3">
    <source>
        <dbReference type="Google" id="ProtNLM"/>
    </source>
</evidence>
<dbReference type="EMBL" id="SOFG01000011">
    <property type="protein sequence ID" value="TFB86861.1"/>
    <property type="molecule type" value="Genomic_DNA"/>
</dbReference>
<protein>
    <recommendedName>
        <fullName evidence="3">TniQ protein</fullName>
    </recommendedName>
</protein>
<keyword evidence="2" id="KW-1185">Reference proteome</keyword>
<gene>
    <name evidence="1" type="ORF">E3O44_06755</name>
</gene>
<accession>A0ABY2IDA5</accession>
<comment type="caution">
    <text evidence="1">The sequence shown here is derived from an EMBL/GenBank/DDBJ whole genome shotgun (WGS) entry which is preliminary data.</text>
</comment>
<evidence type="ECO:0000313" key="2">
    <source>
        <dbReference type="Proteomes" id="UP000297608"/>
    </source>
</evidence>
<reference evidence="1 2" key="1">
    <citation type="submission" date="2019-03" db="EMBL/GenBank/DDBJ databases">
        <title>Genomics of glacier-inhabiting Cryobacterium strains.</title>
        <authorList>
            <person name="Liu Q."/>
            <person name="Xin Y.-H."/>
        </authorList>
    </citation>
    <scope>NUCLEOTIDE SEQUENCE [LARGE SCALE GENOMIC DNA]</scope>
    <source>
        <strain evidence="1 2">MDB2-B</strain>
    </source>
</reference>
<organism evidence="1 2">
    <name type="scientific">Cryobacterium algoricola</name>
    <dbReference type="NCBI Taxonomy" id="1259183"/>
    <lineage>
        <taxon>Bacteria</taxon>
        <taxon>Bacillati</taxon>
        <taxon>Actinomycetota</taxon>
        <taxon>Actinomycetes</taxon>
        <taxon>Micrococcales</taxon>
        <taxon>Microbacteriaceae</taxon>
        <taxon>Cryobacterium</taxon>
    </lineage>
</organism>
<dbReference type="RefSeq" id="WP_134533812.1">
    <property type="nucleotide sequence ID" value="NZ_SOFG01000011.1"/>
</dbReference>
<name>A0ABY2IDA5_9MICO</name>
<sequence length="261" mass="28806">MTKAAALATAREDLELLPDPDHNLSVEEVKLLWSFLHGDIMIGGIRQRLREHWGLCPRHSWGHAVVEIELWQAGAGLRAGHQPFEIGILYEDLLETMIRKLSDSRPRSRMSVLTPRGICPICRDLRGPAIPGIGGGGYAGSDSAALTIEANEMIHMRQWVAETRTLWHACPSCASTRDDVDAVLCRRHILQRGSLTDEDARSLVVKLSDTRELLVPLVESMTQTGRPSTGLADASWIHALGWFHGWTFPLALAQCGAESPL</sequence>
<proteinExistence type="predicted"/>